<dbReference type="EMBL" id="JAGWCR010000030">
    <property type="protein sequence ID" value="MBS3652557.1"/>
    <property type="molecule type" value="Genomic_DNA"/>
</dbReference>
<evidence type="ECO:0000256" key="5">
    <source>
        <dbReference type="ARBA" id="ARBA00023239"/>
    </source>
</evidence>
<dbReference type="InterPro" id="IPR015424">
    <property type="entry name" value="PyrdxlP-dep_Trfase"/>
</dbReference>
<dbReference type="Proteomes" id="UP000680348">
    <property type="component" value="Unassembled WGS sequence"/>
</dbReference>
<dbReference type="SUPFAM" id="SSF53383">
    <property type="entry name" value="PLP-dependent transferases"/>
    <property type="match status" value="1"/>
</dbReference>
<dbReference type="Pfam" id="PF00282">
    <property type="entry name" value="Pyridoxal_deC"/>
    <property type="match status" value="1"/>
</dbReference>
<comment type="caution">
    <text evidence="8">The sequence shown here is derived from an EMBL/GenBank/DDBJ whole genome shotgun (WGS) entry which is preliminary data.</text>
</comment>
<dbReference type="GO" id="GO:0008483">
    <property type="term" value="F:transaminase activity"/>
    <property type="evidence" value="ECO:0007669"/>
    <property type="project" value="UniProtKB-KW"/>
</dbReference>
<proteinExistence type="inferred from homology"/>
<dbReference type="PANTHER" id="PTHR11999:SF70">
    <property type="entry name" value="MIP05841P"/>
    <property type="match status" value="1"/>
</dbReference>
<feature type="modified residue" description="N6-(pyridoxal phosphate)lysine" evidence="6">
    <location>
        <position position="199"/>
    </location>
</feature>
<accession>A0A942ECB8</accession>
<organism evidence="8 9">
    <name type="scientific">Pseudaminobacter soli</name>
    <name type="common">ex Zhang et al. 2022</name>
    <dbReference type="NCBI Taxonomy" id="2831468"/>
    <lineage>
        <taxon>Bacteria</taxon>
        <taxon>Pseudomonadati</taxon>
        <taxon>Pseudomonadota</taxon>
        <taxon>Alphaproteobacteria</taxon>
        <taxon>Hyphomicrobiales</taxon>
        <taxon>Phyllobacteriaceae</taxon>
        <taxon>Pseudaminobacter</taxon>
    </lineage>
</organism>
<dbReference type="GO" id="GO:0030170">
    <property type="term" value="F:pyridoxal phosphate binding"/>
    <property type="evidence" value="ECO:0007669"/>
    <property type="project" value="InterPro"/>
</dbReference>
<keyword evidence="8" id="KW-0808">Transferase</keyword>
<keyword evidence="9" id="KW-1185">Reference proteome</keyword>
<evidence type="ECO:0000256" key="6">
    <source>
        <dbReference type="PIRSR" id="PIRSR602129-50"/>
    </source>
</evidence>
<protein>
    <submittedName>
        <fullName evidence="8">Aspartate aminotransferase family protein</fullName>
    </submittedName>
</protein>
<dbReference type="InterPro" id="IPR010977">
    <property type="entry name" value="Aromatic_deC"/>
</dbReference>
<evidence type="ECO:0000256" key="4">
    <source>
        <dbReference type="ARBA" id="ARBA00022898"/>
    </source>
</evidence>
<name>A0A942ECB8_9HYPH</name>
<keyword evidence="3" id="KW-0210">Decarboxylase</keyword>
<dbReference type="GO" id="GO:0016831">
    <property type="term" value="F:carboxy-lyase activity"/>
    <property type="evidence" value="ECO:0007669"/>
    <property type="project" value="UniProtKB-KW"/>
</dbReference>
<comment type="similarity">
    <text evidence="2 7">Belongs to the group II decarboxylase family.</text>
</comment>
<evidence type="ECO:0000256" key="7">
    <source>
        <dbReference type="RuleBase" id="RU000382"/>
    </source>
</evidence>
<dbReference type="InterPro" id="IPR015422">
    <property type="entry name" value="PyrdxlP-dep_Trfase_small"/>
</dbReference>
<reference evidence="8" key="1">
    <citation type="submission" date="2021-04" db="EMBL/GenBank/DDBJ databases">
        <title>Pseudaminobacter soli sp. nov., isolated from paddy soil contaminated by heavy metals.</title>
        <authorList>
            <person name="Zhang K."/>
        </authorList>
    </citation>
    <scope>NUCLEOTIDE SEQUENCE</scope>
    <source>
        <strain evidence="8">19-2017</strain>
    </source>
</reference>
<dbReference type="InterPro" id="IPR015421">
    <property type="entry name" value="PyrdxlP-dep_Trfase_major"/>
</dbReference>
<dbReference type="AlphaFoldDB" id="A0A942ECB8"/>
<evidence type="ECO:0000256" key="1">
    <source>
        <dbReference type="ARBA" id="ARBA00001933"/>
    </source>
</evidence>
<dbReference type="InterPro" id="IPR002129">
    <property type="entry name" value="PyrdxlP-dep_de-COase"/>
</dbReference>
<keyword evidence="5 7" id="KW-0456">Lyase</keyword>
<keyword evidence="8" id="KW-0032">Aminotransferase</keyword>
<dbReference type="PANTHER" id="PTHR11999">
    <property type="entry name" value="GROUP II PYRIDOXAL-5-PHOSPHATE DECARBOXYLASE"/>
    <property type="match status" value="1"/>
</dbReference>
<feature type="non-terminal residue" evidence="8">
    <location>
        <position position="330"/>
    </location>
</feature>
<gene>
    <name evidence="8" type="ORF">KEU06_28675</name>
</gene>
<keyword evidence="4 6" id="KW-0663">Pyridoxal phosphate</keyword>
<evidence type="ECO:0000313" key="8">
    <source>
        <dbReference type="EMBL" id="MBS3652557.1"/>
    </source>
</evidence>
<dbReference type="GO" id="GO:0019752">
    <property type="term" value="P:carboxylic acid metabolic process"/>
    <property type="evidence" value="ECO:0007669"/>
    <property type="project" value="InterPro"/>
</dbReference>
<evidence type="ECO:0000256" key="3">
    <source>
        <dbReference type="ARBA" id="ARBA00022793"/>
    </source>
</evidence>
<sequence length="330" mass="34896">MRSFMADLAPEVAAPTAPAAGPESAVRTGKANALSTDNQAGFVTGATVANFVCLAAARGEVLRRVGWDVEADGLFGAPPITVLIGDDAHTTVFSALQLLGLGHDRVIRVATDSQGQIEPEAFRRAAGAVSGPCIAILQAGQINTGGFDPFEALIPIARRVGAWVHVDGAFGLWARTSPALRHLALGLEAADSWATDGHKWLQTPYDCGYAVVRDEEAHRRAMTIAASYLPTAGTGERNPSNYVPELSRRARGFATWAMIRHLGRSGIVDVVERNCQAARAIAERLAGEPGVKVVNDVVLNQMLVRFGANEASELGDRLTREVIAGIQSDG</sequence>
<comment type="cofactor">
    <cofactor evidence="1 6 7">
        <name>pyridoxal 5'-phosphate</name>
        <dbReference type="ChEBI" id="CHEBI:597326"/>
    </cofactor>
</comment>
<dbReference type="Gene3D" id="3.90.1150.10">
    <property type="entry name" value="Aspartate Aminotransferase, domain 1"/>
    <property type="match status" value="1"/>
</dbReference>
<dbReference type="Gene3D" id="3.40.640.10">
    <property type="entry name" value="Type I PLP-dependent aspartate aminotransferase-like (Major domain)"/>
    <property type="match status" value="1"/>
</dbReference>
<evidence type="ECO:0000313" key="9">
    <source>
        <dbReference type="Proteomes" id="UP000680348"/>
    </source>
</evidence>
<evidence type="ECO:0000256" key="2">
    <source>
        <dbReference type="ARBA" id="ARBA00009533"/>
    </source>
</evidence>